<keyword evidence="7" id="KW-1185">Reference proteome</keyword>
<dbReference type="PROSITE" id="PS51257">
    <property type="entry name" value="PROKAR_LIPOPROTEIN"/>
    <property type="match status" value="1"/>
</dbReference>
<keyword evidence="3" id="KW-0479">Metal-binding</keyword>
<keyword evidence="2 3" id="KW-0186">Copper</keyword>
<evidence type="ECO:0000313" key="7">
    <source>
        <dbReference type="Proteomes" id="UP001596417"/>
    </source>
</evidence>
<evidence type="ECO:0000256" key="2">
    <source>
        <dbReference type="ARBA" id="ARBA00023008"/>
    </source>
</evidence>
<feature type="domain" description="Thioredoxin" evidence="5">
    <location>
        <begin position="49"/>
        <end position="220"/>
    </location>
</feature>
<dbReference type="PROSITE" id="PS51352">
    <property type="entry name" value="THIOREDOXIN_2"/>
    <property type="match status" value="1"/>
</dbReference>
<dbReference type="InterPro" id="IPR003782">
    <property type="entry name" value="SCO1/SenC"/>
</dbReference>
<dbReference type="AlphaFoldDB" id="A0ABD5YQ19"/>
<dbReference type="PANTHER" id="PTHR12151:SF25">
    <property type="entry name" value="LINALOOL DEHYDRATASE_ISOMERASE DOMAIN-CONTAINING PROTEIN"/>
    <property type="match status" value="1"/>
</dbReference>
<dbReference type="GeneID" id="76199679"/>
<evidence type="ECO:0000256" key="1">
    <source>
        <dbReference type="ARBA" id="ARBA00010996"/>
    </source>
</evidence>
<dbReference type="InterPro" id="IPR036249">
    <property type="entry name" value="Thioredoxin-like_sf"/>
</dbReference>
<feature type="binding site" evidence="3">
    <location>
        <position position="185"/>
    </location>
    <ligand>
        <name>Cu cation</name>
        <dbReference type="ChEBI" id="CHEBI:23378"/>
    </ligand>
</feature>
<dbReference type="SUPFAM" id="SSF52833">
    <property type="entry name" value="Thioredoxin-like"/>
    <property type="match status" value="1"/>
</dbReference>
<protein>
    <submittedName>
        <fullName evidence="6">SCO family protein</fullName>
    </submittedName>
</protein>
<reference evidence="6 7" key="1">
    <citation type="journal article" date="2019" name="Int. J. Syst. Evol. Microbiol.">
        <title>The Global Catalogue of Microorganisms (GCM) 10K type strain sequencing project: providing services to taxonomists for standard genome sequencing and annotation.</title>
        <authorList>
            <consortium name="The Broad Institute Genomics Platform"/>
            <consortium name="The Broad Institute Genome Sequencing Center for Infectious Disease"/>
            <person name="Wu L."/>
            <person name="Ma J."/>
        </authorList>
    </citation>
    <scope>NUCLEOTIDE SEQUENCE [LARGE SCALE GENOMIC DNA]</scope>
    <source>
        <strain evidence="6 7">RDMS1</strain>
    </source>
</reference>
<dbReference type="Proteomes" id="UP001596417">
    <property type="component" value="Unassembled WGS sequence"/>
</dbReference>
<organism evidence="6 7">
    <name type="scientific">Halocatena marina</name>
    <dbReference type="NCBI Taxonomy" id="2934937"/>
    <lineage>
        <taxon>Archaea</taxon>
        <taxon>Methanobacteriati</taxon>
        <taxon>Methanobacteriota</taxon>
        <taxon>Stenosarchaea group</taxon>
        <taxon>Halobacteria</taxon>
        <taxon>Halobacteriales</taxon>
        <taxon>Natronomonadaceae</taxon>
        <taxon>Halocatena</taxon>
    </lineage>
</organism>
<proteinExistence type="inferred from homology"/>
<dbReference type="Gene3D" id="3.40.30.10">
    <property type="entry name" value="Glutaredoxin"/>
    <property type="match status" value="1"/>
</dbReference>
<dbReference type="RefSeq" id="WP_264554592.1">
    <property type="nucleotide sequence ID" value="NZ_CP109979.1"/>
</dbReference>
<sequence>MKRRIFLGSLATIGTVGTLGGCLGLADPNPNVTLGEPDRQFDSSDVPYQAWGERVPDVTIPAPVDSRSVSLRTVDTPTVITFFFSHCMTICPVLISALRNVQTDAMNNGYANQVTFLPITFDPARDHAQRLQAYAEEMNIADGAGNWYFLRPDSEQSATQIIQKEFGVMFEKTPTKKQSGYMFTHTPLTLLVNADGYVERAYKTKSPAQETIIDDLAKLR</sequence>
<comment type="caution">
    <text evidence="6">The sequence shown here is derived from an EMBL/GenBank/DDBJ whole genome shotgun (WGS) entry which is preliminary data.</text>
</comment>
<keyword evidence="4" id="KW-1015">Disulfide bond</keyword>
<dbReference type="PANTHER" id="PTHR12151">
    <property type="entry name" value="ELECTRON TRANSPORT PROTIN SCO1/SENC FAMILY MEMBER"/>
    <property type="match status" value="1"/>
</dbReference>
<accession>A0ABD5YQ19</accession>
<dbReference type="InterPro" id="IPR013766">
    <property type="entry name" value="Thioredoxin_domain"/>
</dbReference>
<evidence type="ECO:0000256" key="3">
    <source>
        <dbReference type="PIRSR" id="PIRSR603782-1"/>
    </source>
</evidence>
<evidence type="ECO:0000256" key="4">
    <source>
        <dbReference type="PIRSR" id="PIRSR603782-2"/>
    </source>
</evidence>
<dbReference type="CDD" id="cd02968">
    <property type="entry name" value="SCO"/>
    <property type="match status" value="1"/>
</dbReference>
<comment type="similarity">
    <text evidence="1">Belongs to the SCO1/2 family.</text>
</comment>
<feature type="binding site" evidence="3">
    <location>
        <position position="87"/>
    </location>
    <ligand>
        <name>Cu cation</name>
        <dbReference type="ChEBI" id="CHEBI:23378"/>
    </ligand>
</feature>
<evidence type="ECO:0000259" key="5">
    <source>
        <dbReference type="PROSITE" id="PS51352"/>
    </source>
</evidence>
<evidence type="ECO:0000313" key="6">
    <source>
        <dbReference type="EMBL" id="MFC7190099.1"/>
    </source>
</evidence>
<name>A0ABD5YQ19_9EURY</name>
<gene>
    <name evidence="6" type="ORF">ACFQL7_09705</name>
</gene>
<dbReference type="Pfam" id="PF02630">
    <property type="entry name" value="SCO1-SenC"/>
    <property type="match status" value="1"/>
</dbReference>
<feature type="binding site" evidence="3">
    <location>
        <position position="91"/>
    </location>
    <ligand>
        <name>Cu cation</name>
        <dbReference type="ChEBI" id="CHEBI:23378"/>
    </ligand>
</feature>
<feature type="disulfide bond" description="Redox-active" evidence="4">
    <location>
        <begin position="87"/>
        <end position="91"/>
    </location>
</feature>
<dbReference type="EMBL" id="JBHTAX010000001">
    <property type="protein sequence ID" value="MFC7190099.1"/>
    <property type="molecule type" value="Genomic_DNA"/>
</dbReference>